<dbReference type="Proteomes" id="UP000254657">
    <property type="component" value="Unassembled WGS sequence"/>
</dbReference>
<reference evidence="1" key="2">
    <citation type="submission" date="2018-07" db="EMBL/GenBank/DDBJ databases">
        <authorList>
            <person name="Martins R.C."/>
            <person name="Perdigao-Neto L.V."/>
            <person name="Costa S.F."/>
            <person name="Levin A.S.S."/>
        </authorList>
    </citation>
    <scope>NUCLEOTIDE SEQUENCE</scope>
    <source>
        <strain evidence="1">BC_5001</strain>
    </source>
</reference>
<organism evidence="3 7">
    <name type="scientific">Klebsiella pneumoniae</name>
    <dbReference type="NCBI Taxonomy" id="573"/>
    <lineage>
        <taxon>Bacteria</taxon>
        <taxon>Pseudomonadati</taxon>
        <taxon>Pseudomonadota</taxon>
        <taxon>Gammaproteobacteria</taxon>
        <taxon>Enterobacterales</taxon>
        <taxon>Enterobacteriaceae</taxon>
        <taxon>Klebsiella/Raoultella group</taxon>
        <taxon>Klebsiella</taxon>
        <taxon>Klebsiella pneumoniae complex</taxon>
    </lineage>
</organism>
<dbReference type="EMBL" id="QRCF01000007">
    <property type="protein sequence ID" value="RDT94041.1"/>
    <property type="molecule type" value="Genomic_DNA"/>
</dbReference>
<dbReference type="EMBL" id="MPYG04000060">
    <property type="protein sequence ID" value="ROH00434.1"/>
    <property type="molecule type" value="Genomic_DNA"/>
</dbReference>
<evidence type="ECO:0000313" key="8">
    <source>
        <dbReference type="Proteomes" id="UP000294951"/>
    </source>
</evidence>
<reference evidence="2" key="1">
    <citation type="submission" date="2018-07" db="EMBL/GenBank/DDBJ databases">
        <title>Draft genome sequence of Klebsiella pneumoniae K293.</title>
        <authorList>
            <person name="He F."/>
        </authorList>
    </citation>
    <scope>NUCLEOTIDE SEQUENCE</scope>
    <source>
        <strain evidence="2">K293</strain>
    </source>
</reference>
<sequence length="59" mass="6303">MTILVIHHTLGVTWINIAPESIRKSYHYAQATSAALPLRASGTTPAAWPPVRRSAPGPA</sequence>
<proteinExistence type="predicted"/>
<evidence type="ECO:0000313" key="4">
    <source>
        <dbReference type="EMBL" id="RRF06963.1"/>
    </source>
</evidence>
<dbReference type="Proteomes" id="UP000253559">
    <property type="component" value="Unassembled WGS sequence"/>
</dbReference>
<dbReference type="Proteomes" id="UP000275975">
    <property type="component" value="Unassembled WGS sequence"/>
</dbReference>
<reference evidence="4" key="5">
    <citation type="submission" date="2018-10" db="EMBL/GenBank/DDBJ databases">
        <authorList>
            <person name="Fan Y."/>
            <person name="Timp W."/>
            <person name="Bergman Y."/>
            <person name="Tamma P."/>
            <person name="Simner P."/>
        </authorList>
    </citation>
    <scope>NUCLEOTIDE SEQUENCE</scope>
    <source>
        <strain evidence="4">KLPN_104</strain>
    </source>
</reference>
<accession>A0A2U0LQE3</accession>
<evidence type="ECO:0000313" key="6">
    <source>
        <dbReference type="Proteomes" id="UP000275975"/>
    </source>
</evidence>
<protein>
    <submittedName>
        <fullName evidence="3">Uncharacterized protein</fullName>
    </submittedName>
</protein>
<evidence type="ECO:0000313" key="2">
    <source>
        <dbReference type="EMBL" id="RDT94041.1"/>
    </source>
</evidence>
<dbReference type="EMBL" id="QOHW01000021">
    <property type="protein sequence ID" value="RBZ18775.1"/>
    <property type="molecule type" value="Genomic_DNA"/>
</dbReference>
<evidence type="ECO:0000313" key="5">
    <source>
        <dbReference type="EMBL" id="TDJ97405.1"/>
    </source>
</evidence>
<dbReference type="EMBL" id="RDAM01000001">
    <property type="protein sequence ID" value="RRF06963.1"/>
    <property type="molecule type" value="Genomic_DNA"/>
</dbReference>
<comment type="caution">
    <text evidence="3">The sequence shown here is derived from an EMBL/GenBank/DDBJ whole genome shotgun (WGS) entry which is preliminary data.</text>
</comment>
<reference evidence="5 8" key="7">
    <citation type="submission" date="2019-03" db="EMBL/GenBank/DDBJ databases">
        <title>Multidrug-Resistant Klebsiella pneumoniae Clinical Bloodstream Isolates in Shanghai, China.</title>
        <authorList>
            <person name="Wang S."/>
        </authorList>
    </citation>
    <scope>NUCLEOTIDE SEQUENCE [LARGE SCALE GENOMIC DNA]</scope>
    <source>
        <strain evidence="5 8">RJ1071</strain>
    </source>
</reference>
<evidence type="ECO:0000313" key="1">
    <source>
        <dbReference type="EMBL" id="RBZ18775.1"/>
    </source>
</evidence>
<reference evidence="4 6" key="6">
    <citation type="journal article" date="2019" name="Antimicrob. Agents Chemother.">
        <title>Applying Rapid Whole Genome Sequencing to Predict Phenotypic Antimicrobial Susceptibility Testing Results Among Carbapenem-Resistant Klebsiella pneumoniae Clinical Isolates.</title>
        <authorList>
            <person name="Tamma P.D."/>
            <person name="Fan Y."/>
            <person name="Bergman Y."/>
            <person name="Pertea G."/>
            <person name="Kazmi A."/>
            <person name="Lewis S."/>
            <person name="Carroll K.C."/>
            <person name="Schatz M.C."/>
            <person name="Timp W."/>
            <person name="Simner P.J."/>
        </authorList>
    </citation>
    <scope>NUCLEOTIDE SEQUENCE [LARGE SCALE GENOMIC DNA]</scope>
    <source>
        <strain evidence="4 6">KLPN_104</strain>
    </source>
</reference>
<evidence type="ECO:0000313" key="3">
    <source>
        <dbReference type="EMBL" id="ROH00434.1"/>
    </source>
</evidence>
<gene>
    <name evidence="3" type="ORF">BL124_00007295</name>
    <name evidence="1" type="ORF">DM078_21825</name>
    <name evidence="2" type="ORF">DW286_09205</name>
    <name evidence="5" type="ORF">E1814_17855</name>
    <name evidence="4" type="ORF">EAO17_12380</name>
</gene>
<dbReference type="Proteomes" id="UP000294951">
    <property type="component" value="Unassembled WGS sequence"/>
</dbReference>
<name>A0A2U0LQE3_KLEPN</name>
<reference evidence="1" key="3">
    <citation type="submission" date="2018-08" db="EMBL/GenBank/DDBJ databases">
        <title>Klebsiella pneumoniae genome sequencing and assembly.</title>
        <authorList>
            <person name="Martins R.C.R."/>
            <person name="Perdigao-Neto L.V."/>
            <person name="Costa S.F."/>
            <person name="Levin A.S.S."/>
        </authorList>
    </citation>
    <scope>NUCLEOTIDE SEQUENCE</scope>
    <source>
        <strain evidence="1">BC_5001</strain>
    </source>
</reference>
<dbReference type="Proteomes" id="UP000283322">
    <property type="component" value="Unassembled WGS sequence"/>
</dbReference>
<dbReference type="EMBL" id="SMTN01000018">
    <property type="protein sequence ID" value="TDJ97405.1"/>
    <property type="molecule type" value="Genomic_DNA"/>
</dbReference>
<dbReference type="AlphaFoldDB" id="A0A2U0LQE3"/>
<evidence type="ECO:0000313" key="7">
    <source>
        <dbReference type="Proteomes" id="UP000283322"/>
    </source>
</evidence>
<reference evidence="3 7" key="4">
    <citation type="submission" date="2018-10" db="EMBL/GenBank/DDBJ databases">
        <authorList>
            <person name="Vanduin D."/>
            <person name="Fouts D."/>
            <person name="Wright M."/>
            <person name="Sutton G."/>
            <person name="Nguyen K."/>
            <person name="Kreiswirth B."/>
            <person name="Chen L."/>
            <person name="Rojas L."/>
            <person name="Hujer A."/>
            <person name="Hujer K."/>
            <person name="Bonomo R."/>
            <person name="Adams M."/>
        </authorList>
    </citation>
    <scope>NUCLEOTIDE SEQUENCE [LARGE SCALE GENOMIC DNA]</scope>
    <source>
        <strain evidence="3 7">CRK0165</strain>
    </source>
</reference>